<protein>
    <submittedName>
        <fullName evidence="1">Uncharacterized protein</fullName>
    </submittedName>
</protein>
<keyword evidence="2" id="KW-1185">Reference proteome</keyword>
<dbReference type="AlphaFoldDB" id="A0A166RCT5"/>
<evidence type="ECO:0000313" key="2">
    <source>
        <dbReference type="Proteomes" id="UP000076532"/>
    </source>
</evidence>
<dbReference type="Proteomes" id="UP000076532">
    <property type="component" value="Unassembled WGS sequence"/>
</dbReference>
<reference evidence="1 2" key="1">
    <citation type="journal article" date="2016" name="Mol. Biol. Evol.">
        <title>Comparative Genomics of Early-Diverging Mushroom-Forming Fungi Provides Insights into the Origins of Lignocellulose Decay Capabilities.</title>
        <authorList>
            <person name="Nagy L.G."/>
            <person name="Riley R."/>
            <person name="Tritt A."/>
            <person name="Adam C."/>
            <person name="Daum C."/>
            <person name="Floudas D."/>
            <person name="Sun H."/>
            <person name="Yadav J.S."/>
            <person name="Pangilinan J."/>
            <person name="Larsson K.H."/>
            <person name="Matsuura K."/>
            <person name="Barry K."/>
            <person name="Labutti K."/>
            <person name="Kuo R."/>
            <person name="Ohm R.A."/>
            <person name="Bhattacharya S.S."/>
            <person name="Shirouzu T."/>
            <person name="Yoshinaga Y."/>
            <person name="Martin F.M."/>
            <person name="Grigoriev I.V."/>
            <person name="Hibbett D.S."/>
        </authorList>
    </citation>
    <scope>NUCLEOTIDE SEQUENCE [LARGE SCALE GENOMIC DNA]</scope>
    <source>
        <strain evidence="1 2">CBS 109695</strain>
    </source>
</reference>
<name>A0A166RCT5_9AGAM</name>
<proteinExistence type="predicted"/>
<gene>
    <name evidence="1" type="ORF">FIBSPDRAFT_886017</name>
</gene>
<accession>A0A166RCT5</accession>
<dbReference type="EMBL" id="KV417505">
    <property type="protein sequence ID" value="KZP28145.1"/>
    <property type="molecule type" value="Genomic_DNA"/>
</dbReference>
<evidence type="ECO:0000313" key="1">
    <source>
        <dbReference type="EMBL" id="KZP28145.1"/>
    </source>
</evidence>
<sequence>MFQPQPQPSLLPDDLWGMDLFQFVTSIVLPIQDPVLQTHLDFCDLVVRAEVSARQMLQGEPQIILSGRPAMADAHMYDWISDLVEWENGRIPRLKLGAICRSFRRYHECHNGWLRWSHLKVVPSME</sequence>
<organism evidence="1 2">
    <name type="scientific">Athelia psychrophila</name>
    <dbReference type="NCBI Taxonomy" id="1759441"/>
    <lineage>
        <taxon>Eukaryota</taxon>
        <taxon>Fungi</taxon>
        <taxon>Dikarya</taxon>
        <taxon>Basidiomycota</taxon>
        <taxon>Agaricomycotina</taxon>
        <taxon>Agaricomycetes</taxon>
        <taxon>Agaricomycetidae</taxon>
        <taxon>Atheliales</taxon>
        <taxon>Atheliaceae</taxon>
        <taxon>Athelia</taxon>
    </lineage>
</organism>